<keyword evidence="2" id="KW-1185">Reference proteome</keyword>
<accession>A0A1V4K508</accession>
<evidence type="ECO:0000313" key="1">
    <source>
        <dbReference type="EMBL" id="OPJ79471.1"/>
    </source>
</evidence>
<dbReference type="EMBL" id="LSYS01004476">
    <property type="protein sequence ID" value="OPJ79471.1"/>
    <property type="molecule type" value="Genomic_DNA"/>
</dbReference>
<gene>
    <name evidence="1" type="ORF">AV530_010166</name>
</gene>
<proteinExistence type="predicted"/>
<name>A0A1V4K508_PATFA</name>
<reference evidence="1 2" key="1">
    <citation type="submission" date="2016-02" db="EMBL/GenBank/DDBJ databases">
        <title>Band-tailed pigeon sequencing and assembly.</title>
        <authorList>
            <person name="Soares A.E."/>
            <person name="Novak B.J."/>
            <person name="Rice E.S."/>
            <person name="O'Connell B."/>
            <person name="Chang D."/>
            <person name="Weber S."/>
            <person name="Shapiro B."/>
        </authorList>
    </citation>
    <scope>NUCLEOTIDE SEQUENCE [LARGE SCALE GENOMIC DNA]</scope>
    <source>
        <strain evidence="1">BTP2013</strain>
        <tissue evidence="1">Blood</tissue>
    </source>
</reference>
<evidence type="ECO:0000313" key="2">
    <source>
        <dbReference type="Proteomes" id="UP000190648"/>
    </source>
</evidence>
<sequence>MAEDPRKENGKGWSTLNLISDYLSQDFETFALVSQELRRGSRAVLSLNEKSWSHYLMMHPSMRRLKMSLCSLHPFLALHFHVQHVQTPEIFQKL</sequence>
<protein>
    <submittedName>
        <fullName evidence="1">Uncharacterized protein</fullName>
    </submittedName>
</protein>
<comment type="caution">
    <text evidence="1">The sequence shown here is derived from an EMBL/GenBank/DDBJ whole genome shotgun (WGS) entry which is preliminary data.</text>
</comment>
<dbReference type="Proteomes" id="UP000190648">
    <property type="component" value="Unassembled WGS sequence"/>
</dbReference>
<organism evidence="1 2">
    <name type="scientific">Patagioenas fasciata monilis</name>
    <dbReference type="NCBI Taxonomy" id="372326"/>
    <lineage>
        <taxon>Eukaryota</taxon>
        <taxon>Metazoa</taxon>
        <taxon>Chordata</taxon>
        <taxon>Craniata</taxon>
        <taxon>Vertebrata</taxon>
        <taxon>Euteleostomi</taxon>
        <taxon>Archelosauria</taxon>
        <taxon>Archosauria</taxon>
        <taxon>Dinosauria</taxon>
        <taxon>Saurischia</taxon>
        <taxon>Theropoda</taxon>
        <taxon>Coelurosauria</taxon>
        <taxon>Aves</taxon>
        <taxon>Neognathae</taxon>
        <taxon>Neoaves</taxon>
        <taxon>Columbimorphae</taxon>
        <taxon>Columbiformes</taxon>
        <taxon>Columbidae</taxon>
        <taxon>Patagioenas</taxon>
    </lineage>
</organism>
<dbReference type="AlphaFoldDB" id="A0A1V4K508"/>